<gene>
    <name evidence="1" type="ORF">HA50_23015</name>
</gene>
<dbReference type="OrthoDB" id="8079725at2"/>
<dbReference type="EMBL" id="MLJI01000002">
    <property type="protein sequence ID" value="ORM89499.1"/>
    <property type="molecule type" value="Genomic_DNA"/>
</dbReference>
<name>A0A1X1EKS1_PANCY</name>
<dbReference type="RefSeq" id="WP_084879216.1">
    <property type="nucleotide sequence ID" value="NZ_JAGGMY010000002.1"/>
</dbReference>
<organism evidence="1 2">
    <name type="scientific">Pantoea cypripedii</name>
    <name type="common">Pectobacterium cypripedii</name>
    <name type="synonym">Erwinia cypripedii</name>
    <dbReference type="NCBI Taxonomy" id="55209"/>
    <lineage>
        <taxon>Bacteria</taxon>
        <taxon>Pseudomonadati</taxon>
        <taxon>Pseudomonadota</taxon>
        <taxon>Gammaproteobacteria</taxon>
        <taxon>Enterobacterales</taxon>
        <taxon>Erwiniaceae</taxon>
        <taxon>Pantoea</taxon>
    </lineage>
</organism>
<evidence type="ECO:0000313" key="1">
    <source>
        <dbReference type="EMBL" id="ORM89499.1"/>
    </source>
</evidence>
<comment type="caution">
    <text evidence="1">The sequence shown here is derived from an EMBL/GenBank/DDBJ whole genome shotgun (WGS) entry which is preliminary data.</text>
</comment>
<accession>A0A1X1EKS1</accession>
<protein>
    <submittedName>
        <fullName evidence="1">Uncharacterized protein</fullName>
    </submittedName>
</protein>
<evidence type="ECO:0000313" key="2">
    <source>
        <dbReference type="Proteomes" id="UP000193749"/>
    </source>
</evidence>
<keyword evidence="2" id="KW-1185">Reference proteome</keyword>
<reference evidence="1 2" key="1">
    <citation type="journal article" date="2017" name="Antonie Van Leeuwenhoek">
        <title>Phylogenomic resolution of the bacterial genus Pantoea and its relationship with Erwinia and Tatumella.</title>
        <authorList>
            <person name="Palmer M."/>
            <person name="Steenkamp E.T."/>
            <person name="Coetzee M.P."/>
            <person name="Chan W.Y."/>
            <person name="van Zyl E."/>
            <person name="De Maayer P."/>
            <person name="Coutinho T.A."/>
            <person name="Blom J."/>
            <person name="Smits T.H."/>
            <person name="Duffy B."/>
            <person name="Venter S.N."/>
        </authorList>
    </citation>
    <scope>NUCLEOTIDE SEQUENCE [LARGE SCALE GENOMIC DNA]</scope>
    <source>
        <strain evidence="1 2">LMG 2657</strain>
    </source>
</reference>
<proteinExistence type="predicted"/>
<sequence>MTFEVRKGNKVIGVTELEFGDPPMGFVYGEFKPTSFYQKLDSKTEYALFKRGGNLHILTEFITIVDNSEGMGEESIEVTILISSAEEYERYFKHHLNNYNNQFN</sequence>
<dbReference type="AlphaFoldDB" id="A0A1X1EKS1"/>
<dbReference type="Proteomes" id="UP000193749">
    <property type="component" value="Unassembled WGS sequence"/>
</dbReference>